<evidence type="ECO:0000313" key="5">
    <source>
        <dbReference type="Proteomes" id="UP001329825"/>
    </source>
</evidence>
<dbReference type="InterPro" id="IPR019775">
    <property type="entry name" value="WD40_repeat_CS"/>
</dbReference>
<dbReference type="PROSITE" id="PS00678">
    <property type="entry name" value="WD_REPEATS_1"/>
    <property type="match status" value="1"/>
</dbReference>
<dbReference type="PROSITE" id="PS50082">
    <property type="entry name" value="WD_REPEATS_2"/>
    <property type="match status" value="1"/>
</dbReference>
<dbReference type="EMBL" id="CP141883">
    <property type="protein sequence ID" value="WRT65883.1"/>
    <property type="molecule type" value="Genomic_DNA"/>
</dbReference>
<dbReference type="Gene3D" id="2.130.10.10">
    <property type="entry name" value="YVTN repeat-like/Quinoprotein amine dehydrogenase"/>
    <property type="match status" value="3"/>
</dbReference>
<reference evidence="4 5" key="1">
    <citation type="submission" date="2024-01" db="EMBL/GenBank/DDBJ databases">
        <title>Comparative genomics of Cryptococcus and Kwoniella reveals pathogenesis evolution and contrasting modes of karyotype evolution via chromosome fusion or intercentromeric recombination.</title>
        <authorList>
            <person name="Coelho M.A."/>
            <person name="David-Palma M."/>
            <person name="Shea T."/>
            <person name="Bowers K."/>
            <person name="McGinley-Smith S."/>
            <person name="Mohammad A.W."/>
            <person name="Gnirke A."/>
            <person name="Yurkov A.M."/>
            <person name="Nowrousian M."/>
            <person name="Sun S."/>
            <person name="Cuomo C.A."/>
            <person name="Heitman J."/>
        </authorList>
    </citation>
    <scope>NUCLEOTIDE SEQUENCE [LARGE SCALE GENOMIC DNA]</scope>
    <source>
        <strain evidence="4">CBS 11374</strain>
    </source>
</reference>
<dbReference type="Pfam" id="PF00400">
    <property type="entry name" value="WD40"/>
    <property type="match status" value="1"/>
</dbReference>
<dbReference type="Proteomes" id="UP001329825">
    <property type="component" value="Chromosome 3"/>
</dbReference>
<evidence type="ECO:0000256" key="3">
    <source>
        <dbReference type="PROSITE-ProRule" id="PRU00221"/>
    </source>
</evidence>
<dbReference type="RefSeq" id="XP_062790623.1">
    <property type="nucleotide sequence ID" value="XM_062934572.1"/>
</dbReference>
<dbReference type="SMART" id="SM00320">
    <property type="entry name" value="WD40"/>
    <property type="match status" value="5"/>
</dbReference>
<dbReference type="GeneID" id="87954965"/>
<keyword evidence="2" id="KW-0677">Repeat</keyword>
<gene>
    <name evidence="4" type="ORF">IL334_002834</name>
</gene>
<dbReference type="PANTHER" id="PTHR22847">
    <property type="entry name" value="WD40 REPEAT PROTEIN"/>
    <property type="match status" value="1"/>
</dbReference>
<dbReference type="PANTHER" id="PTHR22847:SF637">
    <property type="entry name" value="WD REPEAT DOMAIN 5B"/>
    <property type="match status" value="1"/>
</dbReference>
<protein>
    <recommendedName>
        <fullName evidence="6">WD40 repeat-like protein</fullName>
    </recommendedName>
</protein>
<dbReference type="InterPro" id="IPR001680">
    <property type="entry name" value="WD40_rpt"/>
</dbReference>
<evidence type="ECO:0000256" key="1">
    <source>
        <dbReference type="ARBA" id="ARBA00022574"/>
    </source>
</evidence>
<proteinExistence type="predicted"/>
<organism evidence="4 5">
    <name type="scientific">Kwoniella shivajii</name>
    <dbReference type="NCBI Taxonomy" id="564305"/>
    <lineage>
        <taxon>Eukaryota</taxon>
        <taxon>Fungi</taxon>
        <taxon>Dikarya</taxon>
        <taxon>Basidiomycota</taxon>
        <taxon>Agaricomycotina</taxon>
        <taxon>Tremellomycetes</taxon>
        <taxon>Tremellales</taxon>
        <taxon>Cryptococcaceae</taxon>
        <taxon>Kwoniella</taxon>
    </lineage>
</organism>
<dbReference type="PROSITE" id="PS50294">
    <property type="entry name" value="WD_REPEATS_REGION"/>
    <property type="match status" value="1"/>
</dbReference>
<dbReference type="SUPFAM" id="SSF50978">
    <property type="entry name" value="WD40 repeat-like"/>
    <property type="match status" value="1"/>
</dbReference>
<dbReference type="InterPro" id="IPR015943">
    <property type="entry name" value="WD40/YVTN_repeat-like_dom_sf"/>
</dbReference>
<dbReference type="InterPro" id="IPR036322">
    <property type="entry name" value="WD40_repeat_dom_sf"/>
</dbReference>
<keyword evidence="5" id="KW-1185">Reference proteome</keyword>
<keyword evidence="1 3" id="KW-0853">WD repeat</keyword>
<name>A0ABZ1CVV4_9TREE</name>
<accession>A0ABZ1CVV4</accession>
<evidence type="ECO:0008006" key="6">
    <source>
        <dbReference type="Google" id="ProtNLM"/>
    </source>
</evidence>
<sequence>MVSYSGDQLRKDFVYSTSKDYVTPSGESAHYVQGHPKSFGDELTYIPFEKKVGKRDYGPLWSFNHTHTLFASGTGKDIHIYTIPSRHEEAEGIEKGKLIQTLSGHTGRLHLVSFIPGQSNRLVSFSEQYGYPDSDLDEKSKLKPKPKSEIIFWDLDNIKSPSITDQDILTTSKKGLESISDHLQSLDFNITPETKEEIEQTVYKLLSREHIDQLIPSDSKINGRLTAHFGSPIFNNKGDKMVYMPGDRPKSNGDDKWDLCLYDITTRKTIQSFIGHRDAIMWIGFSPDDTLLASVAWDKSIRIWDVDNGEEKYKFETENQNWAGKWSFDGKFFFGTCGSGPIRIWNIDQGGQLVWEYNYKEWCRAIDWSLDGKYLALGGKGNGKIIVFNVGSIFHPSDSDVIDSNTLMTTEQPESIEQEQEKPKPFIAFERTLDISSLPKDVVSFAGSMISIGSLSFLPPSTGLKLVSNTGAESAIEMFDLETKGKRRFVQKNEDDLGQVRGWEWLEERKEFVTVHGDGLRFWNL</sequence>
<evidence type="ECO:0000313" key="4">
    <source>
        <dbReference type="EMBL" id="WRT65883.1"/>
    </source>
</evidence>
<evidence type="ECO:0000256" key="2">
    <source>
        <dbReference type="ARBA" id="ARBA00022737"/>
    </source>
</evidence>
<feature type="repeat" description="WD" evidence="3">
    <location>
        <begin position="273"/>
        <end position="314"/>
    </location>
</feature>